<evidence type="ECO:0000256" key="1">
    <source>
        <dbReference type="ARBA" id="ARBA00023136"/>
    </source>
</evidence>
<dbReference type="GO" id="GO:0006506">
    <property type="term" value="P:GPI anchor biosynthetic process"/>
    <property type="evidence" value="ECO:0007669"/>
    <property type="project" value="InterPro"/>
</dbReference>
<name>A0A9Q0NGJ5_9DIPT</name>
<sequence>MYISGDNDVGGEGEPVTAEKIQRFKNAFNEQGYMDVRNRLRIFNINQFTNYYPNVTKEGTPASYNRIVVTHISLLSYPGLSTEKVRRDIQPDVIFSAHQHVSRIITYPPIRTENFNTDSSIISFELGDTKGNVQLEIMVPTSSYRMGSKEVGMGYGVLEKNRLQYTVLWLPNRFVYLYIYLIWISVGQEDID</sequence>
<comment type="caution">
    <text evidence="2">The sequence shown here is derived from an EMBL/GenBank/DDBJ whole genome shotgun (WGS) entry which is preliminary data.</text>
</comment>
<dbReference type="SUPFAM" id="SSF56300">
    <property type="entry name" value="Metallo-dependent phosphatases"/>
    <property type="match status" value="1"/>
</dbReference>
<dbReference type="PANTHER" id="PTHR13315:SF4">
    <property type="entry name" value="METALLOPHOSPHOESTERASE, ISOFORM E"/>
    <property type="match status" value="1"/>
</dbReference>
<reference evidence="2" key="1">
    <citation type="submission" date="2022-07" db="EMBL/GenBank/DDBJ databases">
        <authorList>
            <person name="Trinca V."/>
            <person name="Uliana J.V.C."/>
            <person name="Torres T.T."/>
            <person name="Ward R.J."/>
            <person name="Monesi N."/>
        </authorList>
    </citation>
    <scope>NUCLEOTIDE SEQUENCE</scope>
    <source>
        <strain evidence="2">HSMRA1968</strain>
        <tissue evidence="2">Whole embryos</tissue>
    </source>
</reference>
<gene>
    <name evidence="2" type="ORF">Bhyg_05115</name>
</gene>
<proteinExistence type="predicted"/>
<accession>A0A9Q0NGJ5</accession>
<dbReference type="EMBL" id="WJQU01000001">
    <property type="protein sequence ID" value="KAJ6649874.1"/>
    <property type="molecule type" value="Genomic_DNA"/>
</dbReference>
<dbReference type="Proteomes" id="UP001151699">
    <property type="component" value="Chromosome A"/>
</dbReference>
<dbReference type="GO" id="GO:0016020">
    <property type="term" value="C:membrane"/>
    <property type="evidence" value="ECO:0007669"/>
    <property type="project" value="GOC"/>
</dbReference>
<evidence type="ECO:0008006" key="4">
    <source>
        <dbReference type="Google" id="ProtNLM"/>
    </source>
</evidence>
<keyword evidence="1" id="KW-0472">Membrane</keyword>
<organism evidence="2 3">
    <name type="scientific">Pseudolycoriella hygida</name>
    <dbReference type="NCBI Taxonomy" id="35572"/>
    <lineage>
        <taxon>Eukaryota</taxon>
        <taxon>Metazoa</taxon>
        <taxon>Ecdysozoa</taxon>
        <taxon>Arthropoda</taxon>
        <taxon>Hexapoda</taxon>
        <taxon>Insecta</taxon>
        <taxon>Pterygota</taxon>
        <taxon>Neoptera</taxon>
        <taxon>Endopterygota</taxon>
        <taxon>Diptera</taxon>
        <taxon>Nematocera</taxon>
        <taxon>Sciaroidea</taxon>
        <taxon>Sciaridae</taxon>
        <taxon>Pseudolycoriella</taxon>
    </lineage>
</organism>
<dbReference type="OrthoDB" id="5977743at2759"/>
<dbReference type="PANTHER" id="PTHR13315">
    <property type="entry name" value="METALLO PHOSPHOESTERASE RELATED"/>
    <property type="match status" value="1"/>
</dbReference>
<dbReference type="InterPro" id="IPR033308">
    <property type="entry name" value="PGAP5/Cdc1/Ted1"/>
</dbReference>
<evidence type="ECO:0000313" key="2">
    <source>
        <dbReference type="EMBL" id="KAJ6649874.1"/>
    </source>
</evidence>
<evidence type="ECO:0000313" key="3">
    <source>
        <dbReference type="Proteomes" id="UP001151699"/>
    </source>
</evidence>
<dbReference type="GO" id="GO:0005783">
    <property type="term" value="C:endoplasmic reticulum"/>
    <property type="evidence" value="ECO:0007669"/>
    <property type="project" value="TreeGrafter"/>
</dbReference>
<keyword evidence="3" id="KW-1185">Reference proteome</keyword>
<dbReference type="InterPro" id="IPR029052">
    <property type="entry name" value="Metallo-depent_PP-like"/>
</dbReference>
<dbReference type="AlphaFoldDB" id="A0A9Q0NGJ5"/>
<protein>
    <recommendedName>
        <fullName evidence="4">Calcineurin-like phosphoesterase domain-containing protein</fullName>
    </recommendedName>
</protein>